<organism evidence="1 2">
    <name type="scientific">Plebeiibacterium sediminum</name>
    <dbReference type="NCBI Taxonomy" id="2992112"/>
    <lineage>
        <taxon>Bacteria</taxon>
        <taxon>Pseudomonadati</taxon>
        <taxon>Bacteroidota</taxon>
        <taxon>Bacteroidia</taxon>
        <taxon>Marinilabiliales</taxon>
        <taxon>Marinilabiliaceae</taxon>
        <taxon>Plebeiibacterium</taxon>
    </lineage>
</organism>
<evidence type="ECO:0000313" key="1">
    <source>
        <dbReference type="EMBL" id="MCW3785200.1"/>
    </source>
</evidence>
<dbReference type="InterPro" id="IPR027829">
    <property type="entry name" value="DUF4625"/>
</dbReference>
<dbReference type="EMBL" id="JAPDPJ010000001">
    <property type="protein sequence ID" value="MCW3785200.1"/>
    <property type="molecule type" value="Genomic_DNA"/>
</dbReference>
<name>A0AAE3M1V4_9BACT</name>
<keyword evidence="2" id="KW-1185">Reference proteome</keyword>
<dbReference type="Proteomes" id="UP001209229">
    <property type="component" value="Unassembled WGS sequence"/>
</dbReference>
<gene>
    <name evidence="1" type="ORF">OM075_01910</name>
</gene>
<dbReference type="PROSITE" id="PS51257">
    <property type="entry name" value="PROKAR_LIPOPROTEIN"/>
    <property type="match status" value="1"/>
</dbReference>
<evidence type="ECO:0000313" key="2">
    <source>
        <dbReference type="Proteomes" id="UP001209229"/>
    </source>
</evidence>
<accession>A0AAE3M1V4</accession>
<sequence>MKKILFIAMLTSLIIACSDSKDIDDIKPEIDTNVSFAFPKQCTTLYFGEDFNFSALFTDNIELGSYSISLHNNFDHHSHSTEVTECELGEIKTPVNPFTFIQDFEIPDNLTEYEANQSITIPTGDENGLFDEGDYHFFISLTDKQGWSTQKGLSIKIMHRE</sequence>
<proteinExistence type="predicted"/>
<comment type="caution">
    <text evidence="1">The sequence shown here is derived from an EMBL/GenBank/DDBJ whole genome shotgun (WGS) entry which is preliminary data.</text>
</comment>
<protein>
    <submittedName>
        <fullName evidence="1">DUF4625 domain-containing protein</fullName>
    </submittedName>
</protein>
<reference evidence="1" key="1">
    <citation type="submission" date="2022-10" db="EMBL/GenBank/DDBJ databases">
        <authorList>
            <person name="Yu W.X."/>
        </authorList>
    </citation>
    <scope>NUCLEOTIDE SEQUENCE</scope>
    <source>
        <strain evidence="1">AAT</strain>
    </source>
</reference>
<dbReference type="RefSeq" id="WP_301188771.1">
    <property type="nucleotide sequence ID" value="NZ_JAPDPJ010000001.1"/>
</dbReference>
<dbReference type="AlphaFoldDB" id="A0AAE3M1V4"/>
<dbReference type="Pfam" id="PF15418">
    <property type="entry name" value="DUF4625"/>
    <property type="match status" value="1"/>
</dbReference>